<dbReference type="PANTHER" id="PTHR20858">
    <property type="entry name" value="PHOSPHOMETHYLPYRIMIDINE KINASE"/>
    <property type="match status" value="1"/>
</dbReference>
<evidence type="ECO:0000259" key="1">
    <source>
        <dbReference type="Pfam" id="PF03070"/>
    </source>
</evidence>
<evidence type="ECO:0000259" key="2">
    <source>
        <dbReference type="Pfam" id="PF08543"/>
    </source>
</evidence>
<dbReference type="InterPro" id="IPR029056">
    <property type="entry name" value="Ribokinase-like"/>
</dbReference>
<accession>A0ABR2WV36</accession>
<dbReference type="Gene3D" id="1.20.910.10">
    <property type="entry name" value="Heme oxygenase-like"/>
    <property type="match status" value="1"/>
</dbReference>
<keyword evidence="3" id="KW-0418">Kinase</keyword>
<feature type="domain" description="Pyridoxamine kinase/Phosphomethylpyrimidine kinase" evidence="2">
    <location>
        <begin position="22"/>
        <end position="294"/>
    </location>
</feature>
<name>A0ABR2WV36_9FUNG</name>
<dbReference type="Pfam" id="PF08543">
    <property type="entry name" value="Phos_pyr_kin"/>
    <property type="match status" value="1"/>
</dbReference>
<keyword evidence="4" id="KW-1185">Reference proteome</keyword>
<organism evidence="3 4">
    <name type="scientific">Basidiobolus ranarum</name>
    <dbReference type="NCBI Taxonomy" id="34480"/>
    <lineage>
        <taxon>Eukaryota</taxon>
        <taxon>Fungi</taxon>
        <taxon>Fungi incertae sedis</taxon>
        <taxon>Zoopagomycota</taxon>
        <taxon>Entomophthoromycotina</taxon>
        <taxon>Basidiobolomycetes</taxon>
        <taxon>Basidiobolales</taxon>
        <taxon>Basidiobolaceae</taxon>
        <taxon>Basidiobolus</taxon>
    </lineage>
</organism>
<dbReference type="NCBIfam" id="TIGR04306">
    <property type="entry name" value="salvage_TenA"/>
    <property type="match status" value="1"/>
</dbReference>
<evidence type="ECO:0000313" key="3">
    <source>
        <dbReference type="EMBL" id="KAK9765367.1"/>
    </source>
</evidence>
<dbReference type="NCBIfam" id="TIGR00097">
    <property type="entry name" value="HMP-P_kinase"/>
    <property type="match status" value="1"/>
</dbReference>
<dbReference type="EMBL" id="JASJQH010000277">
    <property type="protein sequence ID" value="KAK9765367.1"/>
    <property type="molecule type" value="Genomic_DNA"/>
</dbReference>
<feature type="domain" description="Thiaminase-2/PQQC" evidence="1">
    <location>
        <begin position="325"/>
        <end position="530"/>
    </location>
</feature>
<dbReference type="CDD" id="cd19367">
    <property type="entry name" value="TenA_C_ScTHI20-like"/>
    <property type="match status" value="1"/>
</dbReference>
<dbReference type="SUPFAM" id="SSF48613">
    <property type="entry name" value="Heme oxygenase-like"/>
    <property type="match status" value="1"/>
</dbReference>
<keyword evidence="3" id="KW-0808">Transferase</keyword>
<dbReference type="InterPro" id="IPR013749">
    <property type="entry name" value="PM/HMP-P_kinase-1"/>
</dbReference>
<dbReference type="InterPro" id="IPR004305">
    <property type="entry name" value="Thiaminase-2/PQQC"/>
</dbReference>
<evidence type="ECO:0000313" key="4">
    <source>
        <dbReference type="Proteomes" id="UP001479436"/>
    </source>
</evidence>
<dbReference type="InterPro" id="IPR027574">
    <property type="entry name" value="Thiaminase_II"/>
</dbReference>
<reference evidence="3 4" key="1">
    <citation type="submission" date="2023-04" db="EMBL/GenBank/DDBJ databases">
        <title>Genome of Basidiobolus ranarum AG-B5.</title>
        <authorList>
            <person name="Stajich J.E."/>
            <person name="Carter-House D."/>
            <person name="Gryganskyi A."/>
        </authorList>
    </citation>
    <scope>NUCLEOTIDE SEQUENCE [LARGE SCALE GENOMIC DNA]</scope>
    <source>
        <strain evidence="3 4">AG-B5</strain>
    </source>
</reference>
<dbReference type="GO" id="GO:0016301">
    <property type="term" value="F:kinase activity"/>
    <property type="evidence" value="ECO:0007669"/>
    <property type="project" value="UniProtKB-KW"/>
</dbReference>
<protein>
    <submittedName>
        <fullName evidence="3">Trifunctional hydroxymethylpyrimidine kinase/phosphomethylpyrimidine kinase/thiaminase</fullName>
    </submittedName>
</protein>
<dbReference type="SUPFAM" id="SSF53613">
    <property type="entry name" value="Ribokinase-like"/>
    <property type="match status" value="1"/>
</dbReference>
<dbReference type="InterPro" id="IPR004399">
    <property type="entry name" value="HMP/HMP-P_kinase_dom"/>
</dbReference>
<proteinExistence type="predicted"/>
<dbReference type="PANTHER" id="PTHR20858:SF17">
    <property type="entry name" value="HYDROXYMETHYLPYRIMIDINE_PHOSPHOMETHYLPYRIMIDINE KINASE THI20-RELATED"/>
    <property type="match status" value="1"/>
</dbReference>
<comment type="caution">
    <text evidence="3">The sequence shown here is derived from an EMBL/GenBank/DDBJ whole genome shotgun (WGS) entry which is preliminary data.</text>
</comment>
<dbReference type="InterPro" id="IPR016084">
    <property type="entry name" value="Haem_Oase-like_multi-hlx"/>
</dbReference>
<dbReference type="Pfam" id="PF03070">
    <property type="entry name" value="TENA_THI-4"/>
    <property type="match status" value="1"/>
</dbReference>
<dbReference type="Gene3D" id="3.40.1190.20">
    <property type="match status" value="1"/>
</dbReference>
<dbReference type="Proteomes" id="UP001479436">
    <property type="component" value="Unassembled WGS sequence"/>
</dbReference>
<dbReference type="CDD" id="cd01169">
    <property type="entry name" value="HMPP_kinase"/>
    <property type="match status" value="1"/>
</dbReference>
<sequence>MTVMLEENLAEPPKVLTIAGSDSGGGAGIQADIKTFTALQVYGSSVITSVTSQNTLTVNGIQALPSEFVIKQLNTVLSDIGAEAIKTGMLFNSEIIEGVTEVLKQYATDQELQLVVDPVMVSASGSTLVDPKAVHAMKYTLSPMAYILTPNIHEAELLLSDDNEPRVTNLIQTLEEMISAAKKLTALGPRVVVVKGGSIAFDENMKKVDANTTDGKLFVVDIFYDRESDELIQLKREYIRTKNNHGTGCTLSAAIAAGLGKGLPAKEAVSKAVEYVQAAITTSFTVGQGHGPLNHFHGLTRLPLSHPSALEPYPFTNHLIGSNPELWHDFTHHPFVQQMADGTLPRESFLHYIKQDYIYLQHYARANALASYKASTMDEIVAAAQIVIHIAHESQLHIKYCEQWGISYDDIMNTEESMQNVAYTRYVLDKGHSGGALDLQVALAPCLLGYGVIGMRLFNDPNTKRDGNPYWPWIRNYAEDDFQQACKTGMNLLEKYAVKLAPSAHHLADLVKIFNEATKLEIAFWQMGLDRN</sequence>
<gene>
    <name evidence="3" type="primary">THI20_3</name>
    <name evidence="3" type="ORF">K7432_006352</name>
</gene>